<evidence type="ECO:0000259" key="1">
    <source>
        <dbReference type="PROSITE" id="PS50995"/>
    </source>
</evidence>
<dbReference type="PANTHER" id="PTHR33164:SF43">
    <property type="entry name" value="HTH-TYPE TRANSCRIPTIONAL REPRESSOR YETL"/>
    <property type="match status" value="1"/>
</dbReference>
<sequence length="155" mass="17104">MAPQAMEDDTQVEAAPLLLYAVKQVELAVRAHLDELLRPTGITALQYTALTVLDRRDGLTSAELARNSFVTPQAMRDLVTALEKRDLITRRHDPAHRRRLLIALTPTGQALLSATRDDVAALEERMLGGLSTPERHAFRDYLNRARTALAGGPAQ</sequence>
<dbReference type="PANTHER" id="PTHR33164">
    <property type="entry name" value="TRANSCRIPTIONAL REGULATOR, MARR FAMILY"/>
    <property type="match status" value="1"/>
</dbReference>
<dbReference type="InterPro" id="IPR036390">
    <property type="entry name" value="WH_DNA-bd_sf"/>
</dbReference>
<name>A0ABP9IAX4_9ACTN</name>
<organism evidence="2 3">
    <name type="scientific">Yinghuangia aomiensis</name>
    <dbReference type="NCBI Taxonomy" id="676205"/>
    <lineage>
        <taxon>Bacteria</taxon>
        <taxon>Bacillati</taxon>
        <taxon>Actinomycetota</taxon>
        <taxon>Actinomycetes</taxon>
        <taxon>Kitasatosporales</taxon>
        <taxon>Streptomycetaceae</taxon>
        <taxon>Yinghuangia</taxon>
    </lineage>
</organism>
<evidence type="ECO:0000313" key="3">
    <source>
        <dbReference type="Proteomes" id="UP001500466"/>
    </source>
</evidence>
<dbReference type="Proteomes" id="UP001500466">
    <property type="component" value="Unassembled WGS sequence"/>
</dbReference>
<gene>
    <name evidence="2" type="ORF">GCM10023205_77420</name>
</gene>
<dbReference type="InterPro" id="IPR036388">
    <property type="entry name" value="WH-like_DNA-bd_sf"/>
</dbReference>
<dbReference type="PROSITE" id="PS50995">
    <property type="entry name" value="HTH_MARR_2"/>
    <property type="match status" value="1"/>
</dbReference>
<accession>A0ABP9IAX4</accession>
<evidence type="ECO:0000313" key="2">
    <source>
        <dbReference type="EMBL" id="GAA4993289.1"/>
    </source>
</evidence>
<dbReference type="EMBL" id="BAABHS010000049">
    <property type="protein sequence ID" value="GAA4993289.1"/>
    <property type="molecule type" value="Genomic_DNA"/>
</dbReference>
<dbReference type="Gene3D" id="1.10.10.10">
    <property type="entry name" value="Winged helix-like DNA-binding domain superfamily/Winged helix DNA-binding domain"/>
    <property type="match status" value="1"/>
</dbReference>
<dbReference type="Pfam" id="PF12802">
    <property type="entry name" value="MarR_2"/>
    <property type="match status" value="1"/>
</dbReference>
<dbReference type="InterPro" id="IPR039422">
    <property type="entry name" value="MarR/SlyA-like"/>
</dbReference>
<reference evidence="3" key="1">
    <citation type="journal article" date="2019" name="Int. J. Syst. Evol. Microbiol.">
        <title>The Global Catalogue of Microorganisms (GCM) 10K type strain sequencing project: providing services to taxonomists for standard genome sequencing and annotation.</title>
        <authorList>
            <consortium name="The Broad Institute Genomics Platform"/>
            <consortium name="The Broad Institute Genome Sequencing Center for Infectious Disease"/>
            <person name="Wu L."/>
            <person name="Ma J."/>
        </authorList>
    </citation>
    <scope>NUCLEOTIDE SEQUENCE [LARGE SCALE GENOMIC DNA]</scope>
    <source>
        <strain evidence="3">JCM 17986</strain>
    </source>
</reference>
<feature type="domain" description="HTH marR-type" evidence="1">
    <location>
        <begin position="15"/>
        <end position="147"/>
    </location>
</feature>
<comment type="caution">
    <text evidence="2">The sequence shown here is derived from an EMBL/GenBank/DDBJ whole genome shotgun (WGS) entry which is preliminary data.</text>
</comment>
<dbReference type="SMART" id="SM00347">
    <property type="entry name" value="HTH_MARR"/>
    <property type="match status" value="1"/>
</dbReference>
<dbReference type="RefSeq" id="WP_345680556.1">
    <property type="nucleotide sequence ID" value="NZ_BAABHS010000049.1"/>
</dbReference>
<proteinExistence type="predicted"/>
<dbReference type="SUPFAM" id="SSF46785">
    <property type="entry name" value="Winged helix' DNA-binding domain"/>
    <property type="match status" value="1"/>
</dbReference>
<dbReference type="InterPro" id="IPR000835">
    <property type="entry name" value="HTH_MarR-typ"/>
</dbReference>
<keyword evidence="3" id="KW-1185">Reference proteome</keyword>
<protein>
    <recommendedName>
        <fullName evidence="1">HTH marR-type domain-containing protein</fullName>
    </recommendedName>
</protein>